<dbReference type="Pfam" id="PF13602">
    <property type="entry name" value="ADH_zinc_N_2"/>
    <property type="match status" value="1"/>
</dbReference>
<dbReference type="Gene3D" id="3.40.50.720">
    <property type="entry name" value="NAD(P)-binding Rossmann-like Domain"/>
    <property type="match status" value="1"/>
</dbReference>
<dbReference type="InterPro" id="IPR013154">
    <property type="entry name" value="ADH-like_N"/>
</dbReference>
<dbReference type="InterPro" id="IPR002364">
    <property type="entry name" value="Quin_OxRdtase/zeta-crystal_CS"/>
</dbReference>
<dbReference type="InterPro" id="IPR020843">
    <property type="entry name" value="ER"/>
</dbReference>
<feature type="domain" description="Enoyl reductase (ER)" evidence="1">
    <location>
        <begin position="10"/>
        <end position="317"/>
    </location>
</feature>
<name>A0ABR8FJK5_9NOST</name>
<evidence type="ECO:0000313" key="2">
    <source>
        <dbReference type="EMBL" id="MBD2569961.1"/>
    </source>
</evidence>
<dbReference type="SUPFAM" id="SSF51735">
    <property type="entry name" value="NAD(P)-binding Rossmann-fold domains"/>
    <property type="match status" value="1"/>
</dbReference>
<reference evidence="2 3" key="1">
    <citation type="journal article" date="2020" name="ISME J.">
        <title>Comparative genomics reveals insights into cyanobacterial evolution and habitat adaptation.</title>
        <authorList>
            <person name="Chen M.Y."/>
            <person name="Teng W.K."/>
            <person name="Zhao L."/>
            <person name="Hu C.X."/>
            <person name="Zhou Y.K."/>
            <person name="Han B.P."/>
            <person name="Song L.R."/>
            <person name="Shu W.S."/>
        </authorList>
    </citation>
    <scope>NUCLEOTIDE SEQUENCE [LARGE SCALE GENOMIC DNA]</scope>
    <source>
        <strain evidence="2 3">FACHB-196</strain>
    </source>
</reference>
<dbReference type="Pfam" id="PF08240">
    <property type="entry name" value="ADH_N"/>
    <property type="match status" value="1"/>
</dbReference>
<dbReference type="Proteomes" id="UP000640531">
    <property type="component" value="Unassembled WGS sequence"/>
</dbReference>
<evidence type="ECO:0000259" key="1">
    <source>
        <dbReference type="SMART" id="SM00829"/>
    </source>
</evidence>
<dbReference type="SMART" id="SM00829">
    <property type="entry name" value="PKS_ER"/>
    <property type="match status" value="1"/>
</dbReference>
<dbReference type="InterPro" id="IPR011032">
    <property type="entry name" value="GroES-like_sf"/>
</dbReference>
<dbReference type="InterPro" id="IPR036291">
    <property type="entry name" value="NAD(P)-bd_dom_sf"/>
</dbReference>
<dbReference type="RefSeq" id="WP_190717229.1">
    <property type="nucleotide sequence ID" value="NZ_JACJST010000019.1"/>
</dbReference>
<evidence type="ECO:0000313" key="3">
    <source>
        <dbReference type="Proteomes" id="UP000640531"/>
    </source>
</evidence>
<proteinExistence type="predicted"/>
<gene>
    <name evidence="2" type="ORF">H6G59_19075</name>
</gene>
<dbReference type="InterPro" id="IPR052733">
    <property type="entry name" value="Chloroplast_QOR"/>
</dbReference>
<keyword evidence="3" id="KW-1185">Reference proteome</keyword>
<dbReference type="EMBL" id="JACJST010000019">
    <property type="protein sequence ID" value="MBD2569961.1"/>
    <property type="molecule type" value="Genomic_DNA"/>
</dbReference>
<protein>
    <submittedName>
        <fullName evidence="2">NAD(P)-dependent alcohol dehydrogenase</fullName>
    </submittedName>
</protein>
<dbReference type="PROSITE" id="PS01162">
    <property type="entry name" value="QOR_ZETA_CRYSTAL"/>
    <property type="match status" value="1"/>
</dbReference>
<dbReference type="SUPFAM" id="SSF50129">
    <property type="entry name" value="GroES-like"/>
    <property type="match status" value="1"/>
</dbReference>
<dbReference type="CDD" id="cd08267">
    <property type="entry name" value="MDR1"/>
    <property type="match status" value="1"/>
</dbReference>
<accession>A0ABR8FJK5</accession>
<sequence>MKAVVIRRYGSADVLQYEEVEQPKIKPEQLLVKVHASSVNPIDWKIRQGMLSLLTRNQFPMILGFDVAGEVVEVGSQVTRFKVEDAIYGSTSFPGGAYAEFAAIPENFAAPKPTNMSYEEAATVPLAALTALQALRDLGNIKSGQKVLINGASGGVGIFAVQIAKALGAEVTGVCSTRNLDLVKSLNADLVIDYTQQDFTEGNVQYDIIFDAVAKRAFSNCRKVLKPNGVYVSTLPNPEVIVQSFLTMFLPGQKVKFVLERPNSKDLVYLKDLIEAGKMGTVSDSEALRRNRTYPLQELVEAHRYSESERAVGKIAIVTLAAVSG</sequence>
<comment type="caution">
    <text evidence="2">The sequence shown here is derived from an EMBL/GenBank/DDBJ whole genome shotgun (WGS) entry which is preliminary data.</text>
</comment>
<organism evidence="2 3">
    <name type="scientific">Anabaena lutea FACHB-196</name>
    <dbReference type="NCBI Taxonomy" id="2692881"/>
    <lineage>
        <taxon>Bacteria</taxon>
        <taxon>Bacillati</taxon>
        <taxon>Cyanobacteriota</taxon>
        <taxon>Cyanophyceae</taxon>
        <taxon>Nostocales</taxon>
        <taxon>Nostocaceae</taxon>
        <taxon>Anabaena</taxon>
    </lineage>
</organism>
<dbReference type="PANTHER" id="PTHR44013">
    <property type="entry name" value="ZINC-TYPE ALCOHOL DEHYDROGENASE-LIKE PROTEIN C16A3.02C"/>
    <property type="match status" value="1"/>
</dbReference>
<dbReference type="Gene3D" id="3.90.180.10">
    <property type="entry name" value="Medium-chain alcohol dehydrogenases, catalytic domain"/>
    <property type="match status" value="1"/>
</dbReference>
<dbReference type="PANTHER" id="PTHR44013:SF1">
    <property type="entry name" value="ZINC-TYPE ALCOHOL DEHYDROGENASE-LIKE PROTEIN C16A3.02C"/>
    <property type="match status" value="1"/>
</dbReference>